<dbReference type="RefSeq" id="XP_018074516.1">
    <property type="nucleotide sequence ID" value="XM_018222347.1"/>
</dbReference>
<dbReference type="PANTHER" id="PTHR28219:SF1">
    <property type="entry name" value="UPF0642 PROTEIN YBL028C"/>
    <property type="match status" value="1"/>
</dbReference>
<evidence type="ECO:0000313" key="3">
    <source>
        <dbReference type="EMBL" id="KUJ20161.1"/>
    </source>
</evidence>
<feature type="compositionally biased region" description="Basic residues" evidence="1">
    <location>
        <begin position="92"/>
        <end position="105"/>
    </location>
</feature>
<feature type="domain" description="DUF2423" evidence="2">
    <location>
        <begin position="1"/>
        <end position="44"/>
    </location>
</feature>
<sequence length="127" mass="13969">MAKGARASTRKANNVRLKSKVFSPVESARVERLSAKLLELASQPKPEPAKEDVVMDAEDSAREGGDAVLDADNKQTEDMELDQDPATSRSKSTGKGRIEKRRSSRKTSIVFPKYKNGKRIGKPKGKK</sequence>
<dbReference type="GO" id="GO:0030687">
    <property type="term" value="C:preribosome, large subunit precursor"/>
    <property type="evidence" value="ECO:0007669"/>
    <property type="project" value="TreeGrafter"/>
</dbReference>
<dbReference type="PANTHER" id="PTHR28219">
    <property type="entry name" value="UPF0642 PROTEIN YBL028C"/>
    <property type="match status" value="1"/>
</dbReference>
<feature type="region of interest" description="Disordered" evidence="1">
    <location>
        <begin position="38"/>
        <end position="127"/>
    </location>
</feature>
<proteinExistence type="predicted"/>
<dbReference type="KEGG" id="psco:LY89DRAFT_780000"/>
<dbReference type="Proteomes" id="UP000070700">
    <property type="component" value="Unassembled WGS sequence"/>
</dbReference>
<evidence type="ECO:0000313" key="4">
    <source>
        <dbReference type="Proteomes" id="UP000070700"/>
    </source>
</evidence>
<dbReference type="AlphaFoldDB" id="A0A194XJ62"/>
<dbReference type="Pfam" id="PF10338">
    <property type="entry name" value="YBL028C_N"/>
    <property type="match status" value="1"/>
</dbReference>
<dbReference type="GeneID" id="28832073"/>
<gene>
    <name evidence="3" type="ORF">LY89DRAFT_780000</name>
</gene>
<dbReference type="InterPro" id="IPR019434">
    <property type="entry name" value="DUF2423"/>
</dbReference>
<organism evidence="3 4">
    <name type="scientific">Mollisia scopiformis</name>
    <name type="common">Conifer needle endophyte fungus</name>
    <name type="synonym">Phialocephala scopiformis</name>
    <dbReference type="NCBI Taxonomy" id="149040"/>
    <lineage>
        <taxon>Eukaryota</taxon>
        <taxon>Fungi</taxon>
        <taxon>Dikarya</taxon>
        <taxon>Ascomycota</taxon>
        <taxon>Pezizomycotina</taxon>
        <taxon>Leotiomycetes</taxon>
        <taxon>Helotiales</taxon>
        <taxon>Mollisiaceae</taxon>
        <taxon>Mollisia</taxon>
    </lineage>
</organism>
<accession>A0A194XJ62</accession>
<dbReference type="InParanoid" id="A0A194XJ62"/>
<feature type="compositionally biased region" description="Basic and acidic residues" evidence="1">
    <location>
        <begin position="47"/>
        <end position="77"/>
    </location>
</feature>
<protein>
    <recommendedName>
        <fullName evidence="2">DUF2423 domain-containing protein</fullName>
    </recommendedName>
</protein>
<dbReference type="EMBL" id="KQ947410">
    <property type="protein sequence ID" value="KUJ20161.1"/>
    <property type="molecule type" value="Genomic_DNA"/>
</dbReference>
<feature type="compositionally biased region" description="Basic residues" evidence="1">
    <location>
        <begin position="115"/>
        <end position="127"/>
    </location>
</feature>
<dbReference type="OrthoDB" id="4087970at2759"/>
<evidence type="ECO:0000256" key="1">
    <source>
        <dbReference type="SAM" id="MobiDB-lite"/>
    </source>
</evidence>
<keyword evidence="4" id="KW-1185">Reference proteome</keyword>
<evidence type="ECO:0000259" key="2">
    <source>
        <dbReference type="Pfam" id="PF10338"/>
    </source>
</evidence>
<name>A0A194XJ62_MOLSC</name>
<reference evidence="3 4" key="1">
    <citation type="submission" date="2015-10" db="EMBL/GenBank/DDBJ databases">
        <title>Full genome of DAOMC 229536 Phialocephala scopiformis, a fungal endophyte of spruce producing the potent anti-insectan compound rugulosin.</title>
        <authorList>
            <consortium name="DOE Joint Genome Institute"/>
            <person name="Walker A.K."/>
            <person name="Frasz S.L."/>
            <person name="Seifert K.A."/>
            <person name="Miller J.D."/>
            <person name="Mondo S.J."/>
            <person name="Labutti K."/>
            <person name="Lipzen A."/>
            <person name="Dockter R."/>
            <person name="Kennedy M."/>
            <person name="Grigoriev I.V."/>
            <person name="Spatafora J.W."/>
        </authorList>
    </citation>
    <scope>NUCLEOTIDE SEQUENCE [LARGE SCALE GENOMIC DNA]</scope>
    <source>
        <strain evidence="3 4">CBS 120377</strain>
    </source>
</reference>